<evidence type="ECO:0000256" key="8">
    <source>
        <dbReference type="ARBA" id="ARBA00023157"/>
    </source>
</evidence>
<feature type="signal peptide" evidence="13">
    <location>
        <begin position="1"/>
        <end position="20"/>
    </location>
</feature>
<keyword evidence="16" id="KW-1185">Reference proteome</keyword>
<dbReference type="InterPro" id="IPR008138">
    <property type="entry name" value="SapB_2"/>
</dbReference>
<keyword evidence="9" id="KW-0325">Glycoprotein</keyword>
<name>A0ABD3AZS7_9GENT</name>
<dbReference type="GO" id="GO:0005576">
    <property type="term" value="C:extracellular region"/>
    <property type="evidence" value="ECO:0007669"/>
    <property type="project" value="UniProtKB-SubCell"/>
</dbReference>
<dbReference type="SUPFAM" id="SSF47862">
    <property type="entry name" value="Saposin"/>
    <property type="match status" value="2"/>
</dbReference>
<dbReference type="InterPro" id="IPR008373">
    <property type="entry name" value="Saposin"/>
</dbReference>
<dbReference type="InterPro" id="IPR051428">
    <property type="entry name" value="Sphingo_Act-Surfact_Prot"/>
</dbReference>
<reference evidence="15 16" key="1">
    <citation type="submission" date="2024-11" db="EMBL/GenBank/DDBJ databases">
        <title>A near-complete genome assembly of Cinchona calisaya.</title>
        <authorList>
            <person name="Lian D.C."/>
            <person name="Zhao X.W."/>
            <person name="Wei L."/>
        </authorList>
    </citation>
    <scope>NUCLEOTIDE SEQUENCE [LARGE SCALE GENOMIC DNA]</scope>
    <source>
        <tissue evidence="15">Nenye</tissue>
    </source>
</reference>
<feature type="domain" description="Saposin B-type" evidence="14">
    <location>
        <begin position="145"/>
        <end position="225"/>
    </location>
</feature>
<feature type="domain" description="Saposin B-type" evidence="14">
    <location>
        <begin position="59"/>
        <end position="138"/>
    </location>
</feature>
<evidence type="ECO:0000256" key="7">
    <source>
        <dbReference type="ARBA" id="ARBA00023145"/>
    </source>
</evidence>
<evidence type="ECO:0000313" key="16">
    <source>
        <dbReference type="Proteomes" id="UP001630127"/>
    </source>
</evidence>
<keyword evidence="2" id="KW-0964">Secreted</keyword>
<dbReference type="GO" id="GO:0006508">
    <property type="term" value="P:proteolysis"/>
    <property type="evidence" value="ECO:0007669"/>
    <property type="project" value="UniProtKB-KW"/>
</dbReference>
<dbReference type="InterPro" id="IPR011001">
    <property type="entry name" value="Saposin-like"/>
</dbReference>
<dbReference type="FunFam" id="1.10.225.10:FF:000008">
    <property type="entry name" value="Pulmonary surfactant-associated protein B"/>
    <property type="match status" value="2"/>
</dbReference>
<dbReference type="InterPro" id="IPR007856">
    <property type="entry name" value="SapB_1"/>
</dbReference>
<evidence type="ECO:0000256" key="3">
    <source>
        <dbReference type="ARBA" id="ARBA00022670"/>
    </source>
</evidence>
<evidence type="ECO:0000256" key="12">
    <source>
        <dbReference type="ARBA" id="ARBA00041785"/>
    </source>
</evidence>
<protein>
    <recommendedName>
        <fullName evidence="11">Pulmonary surfactant-associated protein B</fullName>
    </recommendedName>
    <alternativeName>
        <fullName evidence="12">Pulmonary surfactant-associated proteolipid SPL(Phe)</fullName>
    </alternativeName>
</protein>
<evidence type="ECO:0000256" key="1">
    <source>
        <dbReference type="ARBA" id="ARBA00004239"/>
    </source>
</evidence>
<dbReference type="PRINTS" id="PR01797">
    <property type="entry name" value="SAPOSIN"/>
</dbReference>
<keyword evidence="6" id="KW-0064">Aspartyl protease</keyword>
<feature type="chain" id="PRO_5044838399" description="Pulmonary surfactant-associated protein B" evidence="13">
    <location>
        <begin position="21"/>
        <end position="239"/>
    </location>
</feature>
<evidence type="ECO:0000256" key="4">
    <source>
        <dbReference type="ARBA" id="ARBA00022729"/>
    </source>
</evidence>
<proteinExistence type="predicted"/>
<dbReference type="Gene3D" id="1.10.225.10">
    <property type="entry name" value="Saposin-like"/>
    <property type="match status" value="2"/>
</dbReference>
<evidence type="ECO:0000256" key="6">
    <source>
        <dbReference type="ARBA" id="ARBA00022750"/>
    </source>
</evidence>
<dbReference type="EMBL" id="JBJUIK010000002">
    <property type="protein sequence ID" value="KAL3536600.1"/>
    <property type="molecule type" value="Genomic_DNA"/>
</dbReference>
<keyword evidence="3" id="KW-0645">Protease</keyword>
<comment type="function">
    <text evidence="10">Pulmonary surfactant-associated proteins promote alveolar stability by lowering the surface tension at the air-liquid interface in the peripheral air spaces. SP-B increases the collapse pressure of palmitic acid to nearly 70 millinewtons per meter.</text>
</comment>
<dbReference type="GO" id="GO:0004190">
    <property type="term" value="F:aspartic-type endopeptidase activity"/>
    <property type="evidence" value="ECO:0007669"/>
    <property type="project" value="UniProtKB-KW"/>
</dbReference>
<evidence type="ECO:0000259" key="14">
    <source>
        <dbReference type="PROSITE" id="PS50015"/>
    </source>
</evidence>
<dbReference type="Pfam" id="PF05184">
    <property type="entry name" value="SapB_1"/>
    <property type="match status" value="2"/>
</dbReference>
<keyword evidence="6" id="KW-0378">Hydrolase</keyword>
<keyword evidence="8" id="KW-1015">Disulfide bond</keyword>
<evidence type="ECO:0000256" key="11">
    <source>
        <dbReference type="ARBA" id="ARBA00041094"/>
    </source>
</evidence>
<dbReference type="Proteomes" id="UP001630127">
    <property type="component" value="Unassembled WGS sequence"/>
</dbReference>
<evidence type="ECO:0000313" key="15">
    <source>
        <dbReference type="EMBL" id="KAL3536600.1"/>
    </source>
</evidence>
<comment type="subcellular location">
    <subcellularLocation>
        <location evidence="1">Secreted</location>
        <location evidence="1">Extracellular space</location>
    </subcellularLocation>
</comment>
<evidence type="ECO:0000256" key="13">
    <source>
        <dbReference type="SAM" id="SignalP"/>
    </source>
</evidence>
<evidence type="ECO:0000256" key="10">
    <source>
        <dbReference type="ARBA" id="ARBA00037221"/>
    </source>
</evidence>
<gene>
    <name evidence="15" type="ORF">ACH5RR_005061</name>
</gene>
<dbReference type="AlphaFoldDB" id="A0ABD3AZS7"/>
<dbReference type="PROSITE" id="PS50015">
    <property type="entry name" value="SAP_B"/>
    <property type="match status" value="2"/>
</dbReference>
<keyword evidence="4 13" id="KW-0732">Signal</keyword>
<keyword evidence="5" id="KW-0677">Repeat</keyword>
<organism evidence="15 16">
    <name type="scientific">Cinchona calisaya</name>
    <dbReference type="NCBI Taxonomy" id="153742"/>
    <lineage>
        <taxon>Eukaryota</taxon>
        <taxon>Viridiplantae</taxon>
        <taxon>Streptophyta</taxon>
        <taxon>Embryophyta</taxon>
        <taxon>Tracheophyta</taxon>
        <taxon>Spermatophyta</taxon>
        <taxon>Magnoliopsida</taxon>
        <taxon>eudicotyledons</taxon>
        <taxon>Gunneridae</taxon>
        <taxon>Pentapetalae</taxon>
        <taxon>asterids</taxon>
        <taxon>lamiids</taxon>
        <taxon>Gentianales</taxon>
        <taxon>Rubiaceae</taxon>
        <taxon>Cinchonoideae</taxon>
        <taxon>Cinchoneae</taxon>
        <taxon>Cinchona</taxon>
    </lineage>
</organism>
<dbReference type="PANTHER" id="PTHR11480">
    <property type="entry name" value="SAPOSIN-RELATED"/>
    <property type="match status" value="1"/>
</dbReference>
<dbReference type="PANTHER" id="PTHR11480:SF3">
    <property type="entry name" value="BCDNA.GH08312"/>
    <property type="match status" value="1"/>
</dbReference>
<evidence type="ECO:0000256" key="9">
    <source>
        <dbReference type="ARBA" id="ARBA00023180"/>
    </source>
</evidence>
<dbReference type="InterPro" id="IPR008139">
    <property type="entry name" value="SaposinB_dom"/>
</dbReference>
<evidence type="ECO:0000256" key="2">
    <source>
        <dbReference type="ARBA" id="ARBA00022525"/>
    </source>
</evidence>
<accession>A0ABD3AZS7</accession>
<comment type="caution">
    <text evidence="15">The sequence shown here is derived from an EMBL/GenBank/DDBJ whole genome shotgun (WGS) entry which is preliminary data.</text>
</comment>
<sequence>MDIRVLLFLFLLSSSWFTNARELATTNLFPTRSGIASVMHLYGQQPKKEVQTAEGFGRNDQVCTLCEEFTVEAVNYLANNKTQTEILEILHKTCSKMRSFKQQCITLVDYYAPLIFLEISSVQPKEFCQKVDLCEEIVSISRSLSKNSCELCHNVVSEAITKLKDPDTQLEIVEVLLKACNAVQGYVEKCKRLVFEYVPVILVNAEQFLETKDICTMLHACDSAAQGLASSEKSMHAAS</sequence>
<dbReference type="Pfam" id="PF03489">
    <property type="entry name" value="SapB_2"/>
    <property type="match status" value="2"/>
</dbReference>
<keyword evidence="7" id="KW-0865">Zymogen</keyword>
<dbReference type="SMART" id="SM00741">
    <property type="entry name" value="SapB"/>
    <property type="match status" value="2"/>
</dbReference>
<evidence type="ECO:0000256" key="5">
    <source>
        <dbReference type="ARBA" id="ARBA00022737"/>
    </source>
</evidence>